<dbReference type="InterPro" id="IPR053876">
    <property type="entry name" value="Phage_int_M"/>
</dbReference>
<dbReference type="Gene3D" id="1.10.443.10">
    <property type="entry name" value="Intergrase catalytic core"/>
    <property type="match status" value="1"/>
</dbReference>
<dbReference type="SUPFAM" id="SSF56349">
    <property type="entry name" value="DNA breaking-rejoining enzymes"/>
    <property type="match status" value="1"/>
</dbReference>
<protein>
    <submittedName>
        <fullName evidence="8">Site-specific recombinase XerD</fullName>
    </submittedName>
</protein>
<dbReference type="InterPro" id="IPR050090">
    <property type="entry name" value="Tyrosine_recombinase_XerCD"/>
</dbReference>
<feature type="domain" description="Tyr recombinase" evidence="6">
    <location>
        <begin position="165"/>
        <end position="337"/>
    </location>
</feature>
<organism evidence="8 9">
    <name type="scientific">Desulfocurvibacter africanus PCS</name>
    <dbReference type="NCBI Taxonomy" id="1262666"/>
    <lineage>
        <taxon>Bacteria</taxon>
        <taxon>Pseudomonadati</taxon>
        <taxon>Thermodesulfobacteriota</taxon>
        <taxon>Desulfovibrionia</taxon>
        <taxon>Desulfovibrionales</taxon>
        <taxon>Desulfovibrionaceae</taxon>
        <taxon>Desulfocurvibacter</taxon>
    </lineage>
</organism>
<dbReference type="AlphaFoldDB" id="M5Q1I4"/>
<dbReference type="PROSITE" id="PS51900">
    <property type="entry name" value="CB"/>
    <property type="match status" value="1"/>
</dbReference>
<keyword evidence="4" id="KW-0233">DNA recombination</keyword>
<comment type="similarity">
    <text evidence="1">Belongs to the 'phage' integrase family.</text>
</comment>
<evidence type="ECO:0000259" key="7">
    <source>
        <dbReference type="PROSITE" id="PS51900"/>
    </source>
</evidence>
<proteinExistence type="inferred from homology"/>
<dbReference type="Proteomes" id="UP000011922">
    <property type="component" value="Unassembled WGS sequence"/>
</dbReference>
<accession>M5Q1I4</accession>
<dbReference type="Pfam" id="PF22022">
    <property type="entry name" value="Phage_int_M"/>
    <property type="match status" value="1"/>
</dbReference>
<feature type="domain" description="Core-binding (CB)" evidence="7">
    <location>
        <begin position="63"/>
        <end position="144"/>
    </location>
</feature>
<dbReference type="InterPro" id="IPR044068">
    <property type="entry name" value="CB"/>
</dbReference>
<dbReference type="InterPro" id="IPR010998">
    <property type="entry name" value="Integrase_recombinase_N"/>
</dbReference>
<dbReference type="CDD" id="cd01189">
    <property type="entry name" value="INT_ICEBs1_C_like"/>
    <property type="match status" value="1"/>
</dbReference>
<gene>
    <name evidence="8" type="ORF">PCS_02590</name>
</gene>
<dbReference type="Pfam" id="PF00589">
    <property type="entry name" value="Phage_integrase"/>
    <property type="match status" value="1"/>
</dbReference>
<evidence type="ECO:0000256" key="2">
    <source>
        <dbReference type="ARBA" id="ARBA00022908"/>
    </source>
</evidence>
<evidence type="ECO:0000256" key="5">
    <source>
        <dbReference type="PROSITE-ProRule" id="PRU01248"/>
    </source>
</evidence>
<dbReference type="InterPro" id="IPR002104">
    <property type="entry name" value="Integrase_catalytic"/>
</dbReference>
<keyword evidence="2" id="KW-0229">DNA integration</keyword>
<dbReference type="Gene3D" id="1.10.150.130">
    <property type="match status" value="1"/>
</dbReference>
<reference evidence="8 9" key="1">
    <citation type="journal article" date="2013" name="Genome Announc.">
        <title>Draft Genome Sequence for Desulfovibrio africanus Strain PCS.</title>
        <authorList>
            <person name="Brown S.D."/>
            <person name="Utturkar S.M."/>
            <person name="Arkin A.P."/>
            <person name="Deutschbauer A.M."/>
            <person name="Elias D.A."/>
            <person name="Hazen T.C."/>
            <person name="Chakraborty R."/>
        </authorList>
    </citation>
    <scope>NUCLEOTIDE SEQUENCE [LARGE SCALE GENOMIC DNA]</scope>
    <source>
        <strain evidence="8 9">PCS</strain>
    </source>
</reference>
<dbReference type="GO" id="GO:0003677">
    <property type="term" value="F:DNA binding"/>
    <property type="evidence" value="ECO:0007669"/>
    <property type="project" value="UniProtKB-UniRule"/>
</dbReference>
<dbReference type="OrthoDB" id="5418320at2"/>
<dbReference type="PANTHER" id="PTHR30349">
    <property type="entry name" value="PHAGE INTEGRASE-RELATED"/>
    <property type="match status" value="1"/>
</dbReference>
<dbReference type="InterPro" id="IPR013762">
    <property type="entry name" value="Integrase-like_cat_sf"/>
</dbReference>
<dbReference type="PATRIC" id="fig|1262666.3.peg.2631"/>
<evidence type="ECO:0000259" key="6">
    <source>
        <dbReference type="PROSITE" id="PS51898"/>
    </source>
</evidence>
<dbReference type="InterPro" id="IPR011010">
    <property type="entry name" value="DNA_brk_join_enz"/>
</dbReference>
<evidence type="ECO:0000256" key="4">
    <source>
        <dbReference type="ARBA" id="ARBA00023172"/>
    </source>
</evidence>
<comment type="caution">
    <text evidence="8">The sequence shown here is derived from an EMBL/GenBank/DDBJ whole genome shotgun (WGS) entry which is preliminary data.</text>
</comment>
<dbReference type="GO" id="GO:0006310">
    <property type="term" value="P:DNA recombination"/>
    <property type="evidence" value="ECO:0007669"/>
    <property type="project" value="UniProtKB-KW"/>
</dbReference>
<evidence type="ECO:0000313" key="9">
    <source>
        <dbReference type="Proteomes" id="UP000011922"/>
    </source>
</evidence>
<keyword evidence="3 5" id="KW-0238">DNA-binding</keyword>
<dbReference type="PROSITE" id="PS51898">
    <property type="entry name" value="TYR_RECOMBINASE"/>
    <property type="match status" value="1"/>
</dbReference>
<dbReference type="EMBL" id="AOSV01000029">
    <property type="protein sequence ID" value="EMG36578.1"/>
    <property type="molecule type" value="Genomic_DNA"/>
</dbReference>
<dbReference type="RefSeq" id="WP_005987843.1">
    <property type="nucleotide sequence ID" value="NZ_AOSV01000029.1"/>
</dbReference>
<evidence type="ECO:0000256" key="1">
    <source>
        <dbReference type="ARBA" id="ARBA00008857"/>
    </source>
</evidence>
<name>M5Q1I4_DESAF</name>
<evidence type="ECO:0000313" key="8">
    <source>
        <dbReference type="EMBL" id="EMG36578.1"/>
    </source>
</evidence>
<evidence type="ECO:0000256" key="3">
    <source>
        <dbReference type="ARBA" id="ARBA00023125"/>
    </source>
</evidence>
<sequence>MPVKVQITPDGRYYIAYRIPGRKSPTKEYFGRGKDALRDARIRAAEISLSKEKGEIARGSSAMFLDELAQGYLNDAKARGASESYIKDFASLLNKKILPVLTTRPVDQLEHADIIRLASEWENRSSATCNRYLGYLRAVFIFGVRQGLITRNPMAQWRKAKERGKHEVRLTVEDLQRLIAHAEPHIAWALEVAWMCGARPGPTELFRLRHDDHDPNSLTLHVRGTKTAQSDRLVPITQAESLRLIEMEPFSKSGFVIEYEGQPVNQMYKGLKTAIRRAGLNYEVRWYDVRHLWASEMLRQGADLAAVSALLGHADITTTQRRYYHLLQGEKKRAVGLRPVIRKEKPGKVVKIR</sequence>
<dbReference type="PANTHER" id="PTHR30349:SF64">
    <property type="entry name" value="PROPHAGE INTEGRASE INTD-RELATED"/>
    <property type="match status" value="1"/>
</dbReference>
<dbReference type="GO" id="GO:0015074">
    <property type="term" value="P:DNA integration"/>
    <property type="evidence" value="ECO:0007669"/>
    <property type="project" value="UniProtKB-KW"/>
</dbReference>